<dbReference type="PANTHER" id="PTHR33175:SF3">
    <property type="entry name" value="DNA-BINDING PROTEIN HU-BETA"/>
    <property type="match status" value="1"/>
</dbReference>
<dbReference type="FunFam" id="4.10.520.10:FF:000001">
    <property type="entry name" value="DNA-binding protein HU"/>
    <property type="match status" value="1"/>
</dbReference>
<dbReference type="SUPFAM" id="SSF47729">
    <property type="entry name" value="IHF-like DNA-binding proteins"/>
    <property type="match status" value="1"/>
</dbReference>
<evidence type="ECO:0000313" key="6">
    <source>
        <dbReference type="EMBL" id="PCI73694.1"/>
    </source>
</evidence>
<comment type="similarity">
    <text evidence="2 5">Belongs to the bacterial histone-like protein family.</text>
</comment>
<evidence type="ECO:0000256" key="3">
    <source>
        <dbReference type="ARBA" id="ARBA00023067"/>
    </source>
</evidence>
<evidence type="ECO:0000256" key="5">
    <source>
        <dbReference type="RuleBase" id="RU003939"/>
    </source>
</evidence>
<name>A0A2A4WTZ9_9GAMM</name>
<comment type="function">
    <text evidence="1">Histone-like DNA-binding protein which is capable of wrapping DNA to stabilize it, and thus to prevent its denaturation under extreme environmental conditions.</text>
</comment>
<dbReference type="PANTHER" id="PTHR33175">
    <property type="entry name" value="DNA-BINDING PROTEIN HU"/>
    <property type="match status" value="1"/>
</dbReference>
<proteinExistence type="inferred from homology"/>
<dbReference type="GO" id="GO:0030527">
    <property type="term" value="F:structural constituent of chromatin"/>
    <property type="evidence" value="ECO:0007669"/>
    <property type="project" value="InterPro"/>
</dbReference>
<evidence type="ECO:0000313" key="7">
    <source>
        <dbReference type="Proteomes" id="UP000218767"/>
    </source>
</evidence>
<dbReference type="Proteomes" id="UP000218767">
    <property type="component" value="Unassembled WGS sequence"/>
</dbReference>
<dbReference type="GO" id="GO:1990178">
    <property type="term" value="C:HU-DNA complex"/>
    <property type="evidence" value="ECO:0007669"/>
    <property type="project" value="UniProtKB-ARBA"/>
</dbReference>
<evidence type="ECO:0000256" key="4">
    <source>
        <dbReference type="ARBA" id="ARBA00023125"/>
    </source>
</evidence>
<dbReference type="GO" id="GO:0042802">
    <property type="term" value="F:identical protein binding"/>
    <property type="evidence" value="ECO:0007669"/>
    <property type="project" value="UniProtKB-ARBA"/>
</dbReference>
<dbReference type="Pfam" id="PF00216">
    <property type="entry name" value="Bac_DNA_binding"/>
    <property type="match status" value="1"/>
</dbReference>
<keyword evidence="4 6" id="KW-0238">DNA-binding</keyword>
<dbReference type="GO" id="GO:0030261">
    <property type="term" value="P:chromosome condensation"/>
    <property type="evidence" value="ECO:0007669"/>
    <property type="project" value="UniProtKB-KW"/>
</dbReference>
<dbReference type="AlphaFoldDB" id="A0A2A4WTZ9"/>
<organism evidence="6 7">
    <name type="scientific">SAR86 cluster bacterium</name>
    <dbReference type="NCBI Taxonomy" id="2030880"/>
    <lineage>
        <taxon>Bacteria</taxon>
        <taxon>Pseudomonadati</taxon>
        <taxon>Pseudomonadota</taxon>
        <taxon>Gammaproteobacteria</taxon>
        <taxon>SAR86 cluster</taxon>
    </lineage>
</organism>
<dbReference type="Gene3D" id="4.10.520.10">
    <property type="entry name" value="IHF-like DNA-binding proteins"/>
    <property type="match status" value="1"/>
</dbReference>
<evidence type="ECO:0000256" key="1">
    <source>
        <dbReference type="ARBA" id="ARBA00003819"/>
    </source>
</evidence>
<dbReference type="GO" id="GO:0006351">
    <property type="term" value="P:DNA-templated transcription"/>
    <property type="evidence" value="ECO:0007669"/>
    <property type="project" value="UniProtKB-ARBA"/>
</dbReference>
<evidence type="ECO:0000256" key="2">
    <source>
        <dbReference type="ARBA" id="ARBA00010529"/>
    </source>
</evidence>
<dbReference type="InterPro" id="IPR020816">
    <property type="entry name" value="Histone-like_DNA-bd_CS"/>
</dbReference>
<keyword evidence="3" id="KW-0226">DNA condensation</keyword>
<dbReference type="GO" id="GO:0005829">
    <property type="term" value="C:cytosol"/>
    <property type="evidence" value="ECO:0007669"/>
    <property type="project" value="TreeGrafter"/>
</dbReference>
<dbReference type="CDD" id="cd13831">
    <property type="entry name" value="HU"/>
    <property type="match status" value="1"/>
</dbReference>
<dbReference type="GO" id="GO:0006270">
    <property type="term" value="P:DNA replication initiation"/>
    <property type="evidence" value="ECO:0007669"/>
    <property type="project" value="UniProtKB-ARBA"/>
</dbReference>
<dbReference type="SMART" id="SM00411">
    <property type="entry name" value="BHL"/>
    <property type="match status" value="1"/>
</dbReference>
<gene>
    <name evidence="6" type="ORF">COB20_15950</name>
</gene>
<dbReference type="InterPro" id="IPR000119">
    <property type="entry name" value="Hist_DNA-bd"/>
</dbReference>
<dbReference type="GO" id="GO:1990103">
    <property type="term" value="C:DnaA-HU complex"/>
    <property type="evidence" value="ECO:0007669"/>
    <property type="project" value="UniProtKB-ARBA"/>
</dbReference>
<dbReference type="EMBL" id="NVUL01000117">
    <property type="protein sequence ID" value="PCI73694.1"/>
    <property type="molecule type" value="Genomic_DNA"/>
</dbReference>
<dbReference type="InterPro" id="IPR010992">
    <property type="entry name" value="IHF-like_DNA-bd_dom_sf"/>
</dbReference>
<dbReference type="GO" id="GO:0003677">
    <property type="term" value="F:DNA binding"/>
    <property type="evidence" value="ECO:0007669"/>
    <property type="project" value="UniProtKB-KW"/>
</dbReference>
<dbReference type="PROSITE" id="PS00045">
    <property type="entry name" value="HISTONE_LIKE"/>
    <property type="match status" value="1"/>
</dbReference>
<protein>
    <submittedName>
        <fullName evidence="6">DNA-binding protein HU</fullName>
    </submittedName>
</protein>
<reference evidence="7" key="1">
    <citation type="submission" date="2017-08" db="EMBL/GenBank/DDBJ databases">
        <title>A dynamic microbial community with high functional redundancy inhabits the cold, oxic subseafloor aquifer.</title>
        <authorList>
            <person name="Tully B.J."/>
            <person name="Wheat C.G."/>
            <person name="Glazer B.T."/>
            <person name="Huber J.A."/>
        </authorList>
    </citation>
    <scope>NUCLEOTIDE SEQUENCE [LARGE SCALE GENOMIC DNA]</scope>
</reference>
<accession>A0A2A4WTZ9</accession>
<dbReference type="PRINTS" id="PR01727">
    <property type="entry name" value="DNABINDINGHU"/>
</dbReference>
<comment type="caution">
    <text evidence="6">The sequence shown here is derived from an EMBL/GenBank/DDBJ whole genome shotgun (WGS) entry which is preliminary data.</text>
</comment>
<sequence length="92" mass="9616">MNKSELIDAVAASADLPKAAAGRAIDAMIDAITDSLKKEDPVVLVGFGTFATKHRAARTGRNPQTGEPIQIKAARVPSFKAGKALKDSVNTL</sequence>